<comment type="cofactor">
    <cofactor evidence="8">
        <name>[4Fe-4S] cluster</name>
        <dbReference type="ChEBI" id="CHEBI:49883"/>
    </cofactor>
    <text evidence="8">Binds 1 [4Fe-4S] cluster. The cluster is coordinated with 3 cysteines and an exchangeable S-adenosyl-L-methionine.</text>
</comment>
<dbReference type="InterPro" id="IPR058240">
    <property type="entry name" value="rSAM_sf"/>
</dbReference>
<reference evidence="10 11" key="1">
    <citation type="submission" date="2018-01" db="EMBL/GenBank/DDBJ databases">
        <title>Metagenomic assembled genomes from two thermal pools in the Uzon Caldera, Kamchatka, Russia.</title>
        <authorList>
            <person name="Wilkins L."/>
            <person name="Ettinger C."/>
        </authorList>
    </citation>
    <scope>NUCLEOTIDE SEQUENCE [LARGE SCALE GENOMIC DNA]</scope>
    <source>
        <strain evidence="10">ZAV-04</strain>
    </source>
</reference>
<evidence type="ECO:0000259" key="9">
    <source>
        <dbReference type="PROSITE" id="PS51918"/>
    </source>
</evidence>
<comment type="subunit">
    <text evidence="8">Homodimer.</text>
</comment>
<dbReference type="Proteomes" id="UP000242288">
    <property type="component" value="Unassembled WGS sequence"/>
</dbReference>
<proteinExistence type="inferred from homology"/>
<gene>
    <name evidence="8" type="primary">queE</name>
    <name evidence="10" type="ORF">C0186_02905</name>
</gene>
<evidence type="ECO:0000256" key="2">
    <source>
        <dbReference type="ARBA" id="ARBA00022691"/>
    </source>
</evidence>
<keyword evidence="5 8" id="KW-0408">Iron</keyword>
<comment type="caution">
    <text evidence="10">The sequence shown here is derived from an EMBL/GenBank/DDBJ whole genome shotgun (WGS) entry which is preliminary data.</text>
</comment>
<dbReference type="UniPathway" id="UPA00391"/>
<comment type="function">
    <text evidence="8">Catalyzes the complex heterocyclic radical-mediated conversion of 6-carboxy-5,6,7,8-tetrahydropterin (CPH4) to 7-carboxy-7-deazaguanine (CDG), a step common to the biosynthetic pathways of all 7-deazapurine-containing compounds.</text>
</comment>
<comment type="caution">
    <text evidence="8">Lacks conserved residue(s) required for the propagation of feature annotation.</text>
</comment>
<evidence type="ECO:0000256" key="1">
    <source>
        <dbReference type="ARBA" id="ARBA00022485"/>
    </source>
</evidence>
<evidence type="ECO:0000313" key="11">
    <source>
        <dbReference type="Proteomes" id="UP000242288"/>
    </source>
</evidence>
<comment type="pathway">
    <text evidence="8">Purine metabolism; 7-cyano-7-deazaguanine biosynthesis.</text>
</comment>
<feature type="domain" description="Radical SAM core" evidence="9">
    <location>
        <begin position="16"/>
        <end position="204"/>
    </location>
</feature>
<dbReference type="PANTHER" id="PTHR42836">
    <property type="entry name" value="7-CARBOXY-7-DEAZAGUANINE SYNTHASE"/>
    <property type="match status" value="1"/>
</dbReference>
<dbReference type="GO" id="GO:1904047">
    <property type="term" value="F:S-adenosyl-L-methionine binding"/>
    <property type="evidence" value="ECO:0007669"/>
    <property type="project" value="UniProtKB-UniRule"/>
</dbReference>
<feature type="binding site" evidence="8">
    <location>
        <position position="33"/>
    </location>
    <ligand>
        <name>[4Fe-4S] cluster</name>
        <dbReference type="ChEBI" id="CHEBI:49883"/>
        <note>4Fe-4S-S-AdoMet</note>
    </ligand>
</feature>
<evidence type="ECO:0000256" key="4">
    <source>
        <dbReference type="ARBA" id="ARBA00022842"/>
    </source>
</evidence>
<feature type="binding site" evidence="8">
    <location>
        <position position="38"/>
    </location>
    <ligand>
        <name>Mg(2+)</name>
        <dbReference type="ChEBI" id="CHEBI:18420"/>
    </ligand>
</feature>
<feature type="binding site" evidence="8">
    <location>
        <position position="36"/>
    </location>
    <ligand>
        <name>[4Fe-4S] cluster</name>
        <dbReference type="ChEBI" id="CHEBI:49883"/>
        <note>4Fe-4S-S-AdoMet</note>
    </ligand>
</feature>
<comment type="cofactor">
    <cofactor evidence="8">
        <name>Mg(2+)</name>
        <dbReference type="ChEBI" id="CHEBI:18420"/>
    </cofactor>
</comment>
<dbReference type="GO" id="GO:0016840">
    <property type="term" value="F:carbon-nitrogen lyase activity"/>
    <property type="evidence" value="ECO:0007669"/>
    <property type="project" value="UniProtKB-UniRule"/>
</dbReference>
<dbReference type="InterPro" id="IPR013785">
    <property type="entry name" value="Aldolase_TIM"/>
</dbReference>
<sequence>MKVCEIFASIQGESSLAGIPMIFLRLTGCNLRCSYCDTKYAYYEGEELSIDKVLKKIHSFPFKYVEITGGEPLLEEEVYEIMNQLVQTHTVLLETNGSISIERVNPQVKIIMDIKTPGSGMSERNYIENLKFLKKIDELKFVLTDRADYEWAKDFLKNHEIKVKEILFSPAYGILNPAELAKWIISDGLSVRLNLQIHKYIFGNLRGV</sequence>
<dbReference type="EC" id="4.3.99.3" evidence="8"/>
<dbReference type="GO" id="GO:0008616">
    <property type="term" value="P:tRNA queuosine(34) biosynthetic process"/>
    <property type="evidence" value="ECO:0007669"/>
    <property type="project" value="UniProtKB-UniRule"/>
</dbReference>
<feature type="binding site" evidence="8">
    <location>
        <begin position="10"/>
        <end position="12"/>
    </location>
    <ligand>
        <name>substrate</name>
    </ligand>
</feature>
<keyword evidence="7 8" id="KW-0456">Lyase</keyword>
<dbReference type="SUPFAM" id="SSF102114">
    <property type="entry name" value="Radical SAM enzymes"/>
    <property type="match status" value="1"/>
</dbReference>
<evidence type="ECO:0000313" key="10">
    <source>
        <dbReference type="EMBL" id="PMP71804.1"/>
    </source>
</evidence>
<feature type="binding site" evidence="8">
    <location>
        <position position="29"/>
    </location>
    <ligand>
        <name>[4Fe-4S] cluster</name>
        <dbReference type="ChEBI" id="CHEBI:49883"/>
        <note>4Fe-4S-S-AdoMet</note>
    </ligand>
</feature>
<feature type="binding site" evidence="8">
    <location>
        <begin position="35"/>
        <end position="37"/>
    </location>
    <ligand>
        <name>S-adenosyl-L-methionine</name>
        <dbReference type="ChEBI" id="CHEBI:59789"/>
    </ligand>
</feature>
<evidence type="ECO:0000256" key="8">
    <source>
        <dbReference type="HAMAP-Rule" id="MF_00917"/>
    </source>
</evidence>
<keyword evidence="6 8" id="KW-0411">Iron-sulfur</keyword>
<keyword evidence="3 8" id="KW-0479">Metal-binding</keyword>
<comment type="cofactor">
    <cofactor evidence="8">
        <name>S-adenosyl-L-methionine</name>
        <dbReference type="ChEBI" id="CHEBI:59789"/>
    </cofactor>
    <text evidence="8">Binds 1 S-adenosyl-L-methionine per subunit.</text>
</comment>
<comment type="catalytic activity">
    <reaction evidence="8">
        <text>6-carboxy-5,6,7,8-tetrahydropterin + H(+) = 7-carboxy-7-carbaguanine + NH4(+)</text>
        <dbReference type="Rhea" id="RHEA:27974"/>
        <dbReference type="ChEBI" id="CHEBI:15378"/>
        <dbReference type="ChEBI" id="CHEBI:28938"/>
        <dbReference type="ChEBI" id="CHEBI:61032"/>
        <dbReference type="ChEBI" id="CHEBI:61036"/>
        <dbReference type="EC" id="4.3.99.3"/>
    </reaction>
</comment>
<accession>A0A2J6WN20</accession>
<dbReference type="InterPro" id="IPR007197">
    <property type="entry name" value="rSAM"/>
</dbReference>
<feature type="binding site" evidence="8">
    <location>
        <position position="70"/>
    </location>
    <ligand>
        <name>S-adenosyl-L-methionine</name>
        <dbReference type="ChEBI" id="CHEBI:59789"/>
    </ligand>
</feature>
<dbReference type="AlphaFoldDB" id="A0A2J6WN20"/>
<evidence type="ECO:0000256" key="5">
    <source>
        <dbReference type="ARBA" id="ARBA00023004"/>
    </source>
</evidence>
<evidence type="ECO:0000256" key="3">
    <source>
        <dbReference type="ARBA" id="ARBA00022723"/>
    </source>
</evidence>
<keyword evidence="2 8" id="KW-0949">S-adenosyl-L-methionine</keyword>
<comment type="similarity">
    <text evidence="8">Belongs to the radical SAM superfamily. 7-carboxy-7-deazaguanine synthase family.</text>
</comment>
<evidence type="ECO:0000256" key="7">
    <source>
        <dbReference type="ARBA" id="ARBA00023239"/>
    </source>
</evidence>
<dbReference type="Gene3D" id="3.20.20.70">
    <property type="entry name" value="Aldolase class I"/>
    <property type="match status" value="1"/>
</dbReference>
<organism evidence="10 11">
    <name type="scientific">Thermodesulfovibrio aggregans</name>
    <dbReference type="NCBI Taxonomy" id="86166"/>
    <lineage>
        <taxon>Bacteria</taxon>
        <taxon>Pseudomonadati</taxon>
        <taxon>Nitrospirota</taxon>
        <taxon>Thermodesulfovibrionia</taxon>
        <taxon>Thermodesulfovibrionales</taxon>
        <taxon>Thermodesulfovibrionaceae</taxon>
        <taxon>Thermodesulfovibrio</taxon>
    </lineage>
</organism>
<dbReference type="EMBL" id="PNIO01000022">
    <property type="protein sequence ID" value="PMP71804.1"/>
    <property type="molecule type" value="Genomic_DNA"/>
</dbReference>
<dbReference type="InterPro" id="IPR024924">
    <property type="entry name" value="7-CO-7-deazaguanine_synth-like"/>
</dbReference>
<dbReference type="PROSITE" id="PS51918">
    <property type="entry name" value="RADICAL_SAM"/>
    <property type="match status" value="1"/>
</dbReference>
<name>A0A2J6WN20_9BACT</name>
<dbReference type="HAMAP" id="MF_00917">
    <property type="entry name" value="QueE"/>
    <property type="match status" value="1"/>
</dbReference>
<evidence type="ECO:0000256" key="6">
    <source>
        <dbReference type="ARBA" id="ARBA00023014"/>
    </source>
</evidence>
<dbReference type="SFLD" id="SFLDS00029">
    <property type="entry name" value="Radical_SAM"/>
    <property type="match status" value="1"/>
</dbReference>
<keyword evidence="8" id="KW-0671">Queuosine biosynthesis</keyword>
<dbReference type="Pfam" id="PF04055">
    <property type="entry name" value="Radical_SAM"/>
    <property type="match status" value="1"/>
</dbReference>
<dbReference type="PIRSF" id="PIRSF000370">
    <property type="entry name" value="QueE"/>
    <property type="match status" value="1"/>
</dbReference>
<keyword evidence="4 8" id="KW-0460">Magnesium</keyword>
<protein>
    <recommendedName>
        <fullName evidence="8">7-carboxy-7-deazaguanine synthase</fullName>
        <shortName evidence="8">CDG synthase</shortName>
        <ecNumber evidence="8">4.3.99.3</ecNumber>
    </recommendedName>
    <alternativeName>
        <fullName evidence="8">Queuosine biosynthesis protein QueE</fullName>
    </alternativeName>
</protein>
<dbReference type="GO" id="GO:0051539">
    <property type="term" value="F:4 iron, 4 sulfur cluster binding"/>
    <property type="evidence" value="ECO:0007669"/>
    <property type="project" value="UniProtKB-UniRule"/>
</dbReference>
<feature type="binding site" evidence="8">
    <location>
        <position position="25"/>
    </location>
    <ligand>
        <name>substrate</name>
    </ligand>
</feature>
<dbReference type="CDD" id="cd01335">
    <property type="entry name" value="Radical_SAM"/>
    <property type="match status" value="1"/>
</dbReference>
<dbReference type="GO" id="GO:0000287">
    <property type="term" value="F:magnesium ion binding"/>
    <property type="evidence" value="ECO:0007669"/>
    <property type="project" value="UniProtKB-UniRule"/>
</dbReference>
<feature type="binding site" evidence="8">
    <location>
        <position position="68"/>
    </location>
    <ligand>
        <name>substrate</name>
    </ligand>
</feature>
<keyword evidence="1 8" id="KW-0004">4Fe-4S</keyword>
<dbReference type="PANTHER" id="PTHR42836:SF1">
    <property type="entry name" value="7-CARBOXY-7-DEAZAGUANINE SYNTHASE"/>
    <property type="match status" value="1"/>
</dbReference>